<name>A0A484G9S9_COLOR</name>
<gene>
    <name evidence="1" type="ORF">Cob_v000192</name>
</gene>
<reference evidence="2" key="1">
    <citation type="journal article" date="2013" name="New Phytol.">
        <title>Comparative genomic and transcriptomic analyses reveal the hemibiotrophic stage shift of Colletotrichum fungi.</title>
        <authorList>
            <person name="Gan P."/>
            <person name="Ikeda K."/>
            <person name="Irieda H."/>
            <person name="Narusaka M."/>
            <person name="O'Connell R.J."/>
            <person name="Narusaka Y."/>
            <person name="Takano Y."/>
            <person name="Kubo Y."/>
            <person name="Shirasu K."/>
        </authorList>
    </citation>
    <scope>NUCLEOTIDE SEQUENCE [LARGE SCALE GENOMIC DNA]</scope>
    <source>
        <strain evidence="2">104-T / ATCC 96160 / CBS 514.97 / LARS 414 / MAFF 240422</strain>
    </source>
</reference>
<comment type="caution">
    <text evidence="1">The sequence shown here is derived from an EMBL/GenBank/DDBJ whole genome shotgun (WGS) entry which is preliminary data.</text>
</comment>
<proteinExistence type="predicted"/>
<evidence type="ECO:0000313" key="2">
    <source>
        <dbReference type="Proteomes" id="UP000014480"/>
    </source>
</evidence>
<dbReference type="EMBL" id="AMCV02000001">
    <property type="protein sequence ID" value="TDZ26951.1"/>
    <property type="molecule type" value="Genomic_DNA"/>
</dbReference>
<accession>A0A484G9S9</accession>
<reference evidence="2" key="2">
    <citation type="journal article" date="2019" name="Mol. Plant Microbe Interact.">
        <title>Genome sequence resources for four phytopathogenic fungi from the Colletotrichum orbiculare species complex.</title>
        <authorList>
            <person name="Gan P."/>
            <person name="Tsushima A."/>
            <person name="Narusaka M."/>
            <person name="Narusaka Y."/>
            <person name="Takano Y."/>
            <person name="Kubo Y."/>
            <person name="Shirasu K."/>
        </authorList>
    </citation>
    <scope>GENOME REANNOTATION</scope>
    <source>
        <strain evidence="2">104-T / ATCC 96160 / CBS 514.97 / LARS 414 / MAFF 240422</strain>
    </source>
</reference>
<protein>
    <submittedName>
        <fullName evidence="1">Uncharacterized protein</fullName>
    </submittedName>
</protein>
<evidence type="ECO:0000313" key="1">
    <source>
        <dbReference type="EMBL" id="TDZ26951.1"/>
    </source>
</evidence>
<dbReference type="Proteomes" id="UP000014480">
    <property type="component" value="Unassembled WGS sequence"/>
</dbReference>
<sequence>MPLRDHVEDAPSRASFLSYGFFARPPPVFFVISRPNIHAPTMCDFEEFLFTCNHSIVKLKSHCHSARNDPIHQCFSVKVLRNSWRQSTPCDNCILAWSQPGQHFAPSYSREDCVGGQGHRR</sequence>
<keyword evidence="2" id="KW-1185">Reference proteome</keyword>
<organism evidence="1 2">
    <name type="scientific">Colletotrichum orbiculare (strain 104-T / ATCC 96160 / CBS 514.97 / LARS 414 / MAFF 240422)</name>
    <name type="common">Cucumber anthracnose fungus</name>
    <name type="synonym">Colletotrichum lagenarium</name>
    <dbReference type="NCBI Taxonomy" id="1213857"/>
    <lineage>
        <taxon>Eukaryota</taxon>
        <taxon>Fungi</taxon>
        <taxon>Dikarya</taxon>
        <taxon>Ascomycota</taxon>
        <taxon>Pezizomycotina</taxon>
        <taxon>Sordariomycetes</taxon>
        <taxon>Hypocreomycetidae</taxon>
        <taxon>Glomerellales</taxon>
        <taxon>Glomerellaceae</taxon>
        <taxon>Colletotrichum</taxon>
        <taxon>Colletotrichum orbiculare species complex</taxon>
    </lineage>
</organism>
<dbReference type="AlphaFoldDB" id="A0A484G9S9"/>
<dbReference type="OrthoDB" id="4966402at2759"/>